<sequence length="173" mass="20496">MYLVHYIRAFPTILLTMTLGMFCMAVSIKFLLFGVGPFAMDWAGRVFMVGKLMMLGVQYFVIVAFYELREYLVESCRQRFNTMHVKYIRFSIIYSNLLWAAGMYACLLHLWSLPKYFNVYVVIEGIILSVWIWEWCGIAVPMSAARYWKGLFSKKIFEEKNNKRICILRNEDR</sequence>
<gene>
    <name evidence="2" type="ORF">SAMN05444410_104193</name>
</gene>
<feature type="transmembrane region" description="Helical" evidence="1">
    <location>
        <begin position="12"/>
        <end position="36"/>
    </location>
</feature>
<evidence type="ECO:0000256" key="1">
    <source>
        <dbReference type="SAM" id="Phobius"/>
    </source>
</evidence>
<evidence type="ECO:0000313" key="3">
    <source>
        <dbReference type="Proteomes" id="UP000198711"/>
    </source>
</evidence>
<keyword evidence="1" id="KW-1133">Transmembrane helix</keyword>
<keyword evidence="1" id="KW-0812">Transmembrane</keyword>
<name>A0A8X8IB97_9BACT</name>
<dbReference type="Proteomes" id="UP000198711">
    <property type="component" value="Unassembled WGS sequence"/>
</dbReference>
<reference evidence="2 3" key="1">
    <citation type="submission" date="2016-10" db="EMBL/GenBank/DDBJ databases">
        <authorList>
            <person name="Varghese N."/>
            <person name="Submissions S."/>
        </authorList>
    </citation>
    <scope>NUCLEOTIDE SEQUENCE [LARGE SCALE GENOMIC DNA]</scope>
    <source>
        <strain evidence="2 3">DSM 25353</strain>
    </source>
</reference>
<organism evidence="2 3">
    <name type="scientific">Hydrobacter penzbergensis</name>
    <dbReference type="NCBI Taxonomy" id="1235997"/>
    <lineage>
        <taxon>Bacteria</taxon>
        <taxon>Pseudomonadati</taxon>
        <taxon>Bacteroidota</taxon>
        <taxon>Chitinophagia</taxon>
        <taxon>Chitinophagales</taxon>
        <taxon>Chitinophagaceae</taxon>
        <taxon>Hydrobacter</taxon>
    </lineage>
</organism>
<dbReference type="RefSeq" id="WP_092723249.1">
    <property type="nucleotide sequence ID" value="NZ_FNNO01000004.1"/>
</dbReference>
<feature type="transmembrane region" description="Helical" evidence="1">
    <location>
        <begin position="42"/>
        <end position="66"/>
    </location>
</feature>
<accession>A0A8X8IB97</accession>
<protein>
    <submittedName>
        <fullName evidence="2">Uncharacterized protein</fullName>
    </submittedName>
</protein>
<keyword evidence="1" id="KW-0472">Membrane</keyword>
<keyword evidence="3" id="KW-1185">Reference proteome</keyword>
<proteinExistence type="predicted"/>
<dbReference type="AlphaFoldDB" id="A0A8X8IB97"/>
<evidence type="ECO:0000313" key="2">
    <source>
        <dbReference type="EMBL" id="SDW64295.1"/>
    </source>
</evidence>
<comment type="caution">
    <text evidence="2">The sequence shown here is derived from an EMBL/GenBank/DDBJ whole genome shotgun (WGS) entry which is preliminary data.</text>
</comment>
<dbReference type="EMBL" id="FNNO01000004">
    <property type="protein sequence ID" value="SDW64295.1"/>
    <property type="molecule type" value="Genomic_DNA"/>
</dbReference>
<feature type="transmembrane region" description="Helical" evidence="1">
    <location>
        <begin position="87"/>
        <end position="111"/>
    </location>
</feature>
<feature type="transmembrane region" description="Helical" evidence="1">
    <location>
        <begin position="117"/>
        <end position="140"/>
    </location>
</feature>